<reference evidence="1" key="1">
    <citation type="submission" date="2024-09" db="EMBL/GenBank/DDBJ databases">
        <title>Black Yeasts Isolated from many extreme environments.</title>
        <authorList>
            <person name="Coleine C."/>
            <person name="Stajich J.E."/>
            <person name="Selbmann L."/>
        </authorList>
    </citation>
    <scope>NUCLEOTIDE SEQUENCE</scope>
    <source>
        <strain evidence="1">CCFEE 5737</strain>
    </source>
</reference>
<accession>A0ACC3D3Z0</accession>
<evidence type="ECO:0000313" key="2">
    <source>
        <dbReference type="Proteomes" id="UP001186974"/>
    </source>
</evidence>
<comment type="caution">
    <text evidence="1">The sequence shown here is derived from an EMBL/GenBank/DDBJ whole genome shotgun (WGS) entry which is preliminary data.</text>
</comment>
<name>A0ACC3D3Z0_9PEZI</name>
<keyword evidence="2" id="KW-1185">Reference proteome</keyword>
<proteinExistence type="predicted"/>
<gene>
    <name evidence="1" type="ORF">LTS18_006039</name>
</gene>
<dbReference type="Proteomes" id="UP001186974">
    <property type="component" value="Unassembled WGS sequence"/>
</dbReference>
<dbReference type="EMBL" id="JAWDJW010007795">
    <property type="protein sequence ID" value="KAK3061511.1"/>
    <property type="molecule type" value="Genomic_DNA"/>
</dbReference>
<evidence type="ECO:0000313" key="1">
    <source>
        <dbReference type="EMBL" id="KAK3061511.1"/>
    </source>
</evidence>
<sequence length="353" mass="39690">MAQLKRAELEAICASIGISHVGTVKELKQRLGCYERSNPGSQVAGLKRIRVEDNDLKPDDLPDRSKKAKRSDKMCINCEEEYDCVNFHKDAHDDADARHQLICTKCWQTWIRTQLYDGTPWDELECMACDRQLKQIDVRKLGSSNGQGSKTDEVWIRYLTDAFTSWTRSSPSFKICYYPKCGDAGEFTVDDGDPANSCTTFTCPGGHNNCVTCGTVHQSGETCASFRNMNDDAKRKEYRFSAPDPQSQLTINISSRKCPKCNALTEIDGGCHQIHCQNVIFYDPVSKRKKKCGLRWCYWCLKARTGNDGYKKTGHHPWCCSYKPPKKKQSKAGNGSDSEAEEGSNIEAEEGAD</sequence>
<organism evidence="1 2">
    <name type="scientific">Coniosporium uncinatum</name>
    <dbReference type="NCBI Taxonomy" id="93489"/>
    <lineage>
        <taxon>Eukaryota</taxon>
        <taxon>Fungi</taxon>
        <taxon>Dikarya</taxon>
        <taxon>Ascomycota</taxon>
        <taxon>Pezizomycotina</taxon>
        <taxon>Dothideomycetes</taxon>
        <taxon>Dothideomycetes incertae sedis</taxon>
        <taxon>Coniosporium</taxon>
    </lineage>
</organism>
<protein>
    <submittedName>
        <fullName evidence="1">Uncharacterized protein</fullName>
    </submittedName>
</protein>